<name>A0A9W7C4R1_9STRA</name>
<feature type="compositionally biased region" description="Basic and acidic residues" evidence="1">
    <location>
        <begin position="26"/>
        <end position="45"/>
    </location>
</feature>
<feature type="transmembrane region" description="Helical" evidence="2">
    <location>
        <begin position="494"/>
        <end position="512"/>
    </location>
</feature>
<dbReference type="OrthoDB" id="198997at2759"/>
<proteinExistence type="predicted"/>
<gene>
    <name evidence="3" type="ORF">TrLO_g6897</name>
</gene>
<feature type="transmembrane region" description="Helical" evidence="2">
    <location>
        <begin position="452"/>
        <end position="474"/>
    </location>
</feature>
<sequence length="638" mass="71870">MSSAPTEDEFEDEQQTQNLQQQTGSGEDKTKPQTKLKFDDSKPESLEDAQPKSPEQKLRVLQQKSSGISRRYRLSEFVSGLFSEGPKMDPQQVAPEQTSREQYLKIAEDTLCFEVFGLLERYDWFDLLLDELISCKLRLSHVPASIHLNEWNREVATQAGRSFTATLLTHSVSENGVAEWIMQCEGLRELDQAEKSFRPLVEAIGQAVLSRSAWGVSLRAFAGASISMADLASDLVMMFTFFSDEKTTSYGYSTLLMISVCFGLQTIMIVVNKYRGGFKVLGVELSILLSGCKPAFDAYAVASGAQRKHYATFDPFTEMTGARMIELFAENIPMSILQILSIIDQGSVSSTVLISLIISCLCAGFSSASVTLDYDVSPSNRVGEKDFYGFIPDSATRRFLMLTLLIFQSALLLVIRSTAFAFLILLGSRYVWLFVACDLGLYLLCKVARKDFLYWAPVKGTMGVFCAFIMRSIIKCVTDFTGIMQFRHPQELGGMYWTFNMFVAISTSVGTMELYLNSLGEDEEQDDEFASIVRMTVIGCVAGWVLVFLASLLSMKKGYLNTFYDSRTAAEFKLDQWKQELDDATRVMCVKGVNPPLLRLIDDEEIVEFFKKRTQWEADAVDFWNDECEAYIDVRYLK</sequence>
<keyword evidence="2" id="KW-1133">Transmembrane helix</keyword>
<keyword evidence="2" id="KW-0812">Transmembrane</keyword>
<accession>A0A9W7C4R1</accession>
<dbReference type="AlphaFoldDB" id="A0A9W7C4R1"/>
<evidence type="ECO:0000313" key="4">
    <source>
        <dbReference type="Proteomes" id="UP001165122"/>
    </source>
</evidence>
<comment type="caution">
    <text evidence="3">The sequence shown here is derived from an EMBL/GenBank/DDBJ whole genome shotgun (WGS) entry which is preliminary data.</text>
</comment>
<evidence type="ECO:0000313" key="3">
    <source>
        <dbReference type="EMBL" id="GMH99159.1"/>
    </source>
</evidence>
<feature type="compositionally biased region" description="Acidic residues" evidence="1">
    <location>
        <begin position="1"/>
        <end position="14"/>
    </location>
</feature>
<feature type="region of interest" description="Disordered" evidence="1">
    <location>
        <begin position="1"/>
        <end position="64"/>
    </location>
</feature>
<keyword evidence="4" id="KW-1185">Reference proteome</keyword>
<dbReference type="EMBL" id="BRXW01000004">
    <property type="protein sequence ID" value="GMH99159.1"/>
    <property type="molecule type" value="Genomic_DNA"/>
</dbReference>
<feature type="transmembrane region" description="Helical" evidence="2">
    <location>
        <begin position="532"/>
        <end position="553"/>
    </location>
</feature>
<feature type="transmembrane region" description="Helical" evidence="2">
    <location>
        <begin position="249"/>
        <end position="271"/>
    </location>
</feature>
<reference evidence="4" key="1">
    <citation type="journal article" date="2023" name="Commun. Biol.">
        <title>Genome analysis of Parmales, the sister group of diatoms, reveals the evolutionary specialization of diatoms from phago-mixotrophs to photoautotrophs.</title>
        <authorList>
            <person name="Ban H."/>
            <person name="Sato S."/>
            <person name="Yoshikawa S."/>
            <person name="Yamada K."/>
            <person name="Nakamura Y."/>
            <person name="Ichinomiya M."/>
            <person name="Sato N."/>
            <person name="Blanc-Mathieu R."/>
            <person name="Endo H."/>
            <person name="Kuwata A."/>
            <person name="Ogata H."/>
        </authorList>
    </citation>
    <scope>NUCLEOTIDE SEQUENCE [LARGE SCALE GENOMIC DNA]</scope>
    <source>
        <strain evidence="4">NIES 3700</strain>
    </source>
</reference>
<dbReference type="Proteomes" id="UP001165122">
    <property type="component" value="Unassembled WGS sequence"/>
</dbReference>
<protein>
    <submittedName>
        <fullName evidence="3">Uncharacterized protein</fullName>
    </submittedName>
</protein>
<keyword evidence="2" id="KW-0472">Membrane</keyword>
<feature type="transmembrane region" description="Helical" evidence="2">
    <location>
        <begin position="399"/>
        <end position="432"/>
    </location>
</feature>
<evidence type="ECO:0000256" key="1">
    <source>
        <dbReference type="SAM" id="MobiDB-lite"/>
    </source>
</evidence>
<organism evidence="3 4">
    <name type="scientific">Triparma laevis f. longispina</name>
    <dbReference type="NCBI Taxonomy" id="1714387"/>
    <lineage>
        <taxon>Eukaryota</taxon>
        <taxon>Sar</taxon>
        <taxon>Stramenopiles</taxon>
        <taxon>Ochrophyta</taxon>
        <taxon>Bolidophyceae</taxon>
        <taxon>Parmales</taxon>
        <taxon>Triparmaceae</taxon>
        <taxon>Triparma</taxon>
    </lineage>
</organism>
<evidence type="ECO:0000256" key="2">
    <source>
        <dbReference type="SAM" id="Phobius"/>
    </source>
</evidence>